<sequence length="179" mass="19664">MAAQGAALVAMVARICIESKAFAPWRDWFAERVESADRLRAALSEARIRDEEAYGAVVAAMALPKGTPEQARERSDRLQAALARAATEPLRAAEIAMRTLDEARLLLEHPNPHLLSDVGCAGEFAAAGIAAAAYNVRVNHRYLRDELLVARQRAALERLELRARDGIVALRAEIVERSR</sequence>
<reference evidence="2" key="1">
    <citation type="submission" date="2009-10" db="EMBL/GenBank/DDBJ databases">
        <title>Diversity of trophic interactions inside an arsenic-rich microbial ecosystem.</title>
        <authorList>
            <person name="Bertin P.N."/>
            <person name="Heinrich-Salmeron A."/>
            <person name="Pelletier E."/>
            <person name="Goulhen-Chollet F."/>
            <person name="Arsene-Ploetze F."/>
            <person name="Gallien S."/>
            <person name="Calteau A."/>
            <person name="Vallenet D."/>
            <person name="Casiot C."/>
            <person name="Chane-Woon-Ming B."/>
            <person name="Giloteaux L."/>
            <person name="Barakat M."/>
            <person name="Bonnefoy V."/>
            <person name="Bruneel O."/>
            <person name="Chandler M."/>
            <person name="Cleiss J."/>
            <person name="Duran R."/>
            <person name="Elbaz-Poulichet F."/>
            <person name="Fonknechten N."/>
            <person name="Lauga B."/>
            <person name="Mornico D."/>
            <person name="Ortet P."/>
            <person name="Schaeffer C."/>
            <person name="Siguier P."/>
            <person name="Alexander Thil Smith A."/>
            <person name="Van Dorsselaer A."/>
            <person name="Weissenbach J."/>
            <person name="Medigue C."/>
            <person name="Le Paslier D."/>
        </authorList>
    </citation>
    <scope>NUCLEOTIDE SEQUENCE</scope>
</reference>
<keyword evidence="2" id="KW-0378">Hydrolase</keyword>
<dbReference type="InterPro" id="IPR007044">
    <property type="entry name" value="Cyclodeamin/CycHdrlase"/>
</dbReference>
<dbReference type="GO" id="GO:0004477">
    <property type="term" value="F:methenyltetrahydrofolate cyclohydrolase activity"/>
    <property type="evidence" value="ECO:0007669"/>
    <property type="project" value="UniProtKB-EC"/>
</dbReference>
<evidence type="ECO:0000313" key="2">
    <source>
        <dbReference type="EMBL" id="CBH76357.1"/>
    </source>
</evidence>
<dbReference type="SUPFAM" id="SSF101262">
    <property type="entry name" value="Methenyltetrahydrofolate cyclohydrolase-like"/>
    <property type="match status" value="1"/>
</dbReference>
<dbReference type="EC" id="3.5.4.9" evidence="2"/>
<gene>
    <name evidence="2" type="ORF">CARN1_0837</name>
</gene>
<name>E6PIR6_9ZZZZ</name>
<accession>E6PIR6</accession>
<organism evidence="2">
    <name type="scientific">mine drainage metagenome</name>
    <dbReference type="NCBI Taxonomy" id="410659"/>
    <lineage>
        <taxon>unclassified sequences</taxon>
        <taxon>metagenomes</taxon>
        <taxon>ecological metagenomes</taxon>
    </lineage>
</organism>
<protein>
    <submittedName>
        <fullName evidence="2">Putative Methenyltetrahydrofolate cyclohydrolase</fullName>
        <ecNumber evidence="2">3.5.4.9</ecNumber>
    </submittedName>
</protein>
<dbReference type="Pfam" id="PF04961">
    <property type="entry name" value="FTCD_C"/>
    <property type="match status" value="1"/>
</dbReference>
<dbReference type="Gene3D" id="1.20.120.680">
    <property type="entry name" value="Formiminotetrahydrofolate cyclodeaminase monomer, up-and-down helical bundle"/>
    <property type="match status" value="1"/>
</dbReference>
<evidence type="ECO:0000259" key="1">
    <source>
        <dbReference type="Pfam" id="PF04961"/>
    </source>
</evidence>
<comment type="caution">
    <text evidence="2">The sequence shown here is derived from an EMBL/GenBank/DDBJ whole genome shotgun (WGS) entry which is preliminary data.</text>
</comment>
<proteinExistence type="predicted"/>
<dbReference type="InterPro" id="IPR036178">
    <property type="entry name" value="Formintransfe-cycloase-like_sf"/>
</dbReference>
<feature type="domain" description="Cyclodeaminase/cyclohydrolase" evidence="1">
    <location>
        <begin position="1"/>
        <end position="156"/>
    </location>
</feature>
<dbReference type="EMBL" id="CABL01000019">
    <property type="protein sequence ID" value="CBH76357.1"/>
    <property type="molecule type" value="Genomic_DNA"/>
</dbReference>
<dbReference type="AlphaFoldDB" id="E6PIR6"/>